<dbReference type="PANTHER" id="PTHR36842">
    <property type="entry name" value="PROTEIN TOLB HOMOLOG"/>
    <property type="match status" value="1"/>
</dbReference>
<comment type="similarity">
    <text evidence="1">Belongs to the TolB family.</text>
</comment>
<evidence type="ECO:0000256" key="2">
    <source>
        <dbReference type="SAM" id="SignalP"/>
    </source>
</evidence>
<dbReference type="EMBL" id="BHXQ01000004">
    <property type="protein sequence ID" value="GCC52251.1"/>
    <property type="molecule type" value="Genomic_DNA"/>
</dbReference>
<dbReference type="PANTHER" id="PTHR36842:SF1">
    <property type="entry name" value="PROTEIN TOLB"/>
    <property type="match status" value="1"/>
</dbReference>
<sequence>MKHQIQSTFSAALLLLTTSCLFFACSGKKETQYKIAYNVYYDTLNDDYEVFVMNMDGTGKKNISNSPGVDWMYYTYKDKIYFVSDRDTTHRMYFLYSMDADGNNVKKISNLRLEDSWHNTRNEGREMIVSGRVGGEIRQQLFLIDTETGTYEPFVQDTASSFSDPAFSPDGKQVVFRHRQQKRNYKNEKSELWLMSADGTGKRQLTFFPESDTSAEWFVYHAGPPKWHPTENFISYQSFRDGKYRLFAIKPEGGEAWRLIENTTGLEEDWHSWSSDGKWLTFGMADYSKGHVDVYLMNWKTKEIKQLTDSWQYEQAPVFVEVLQ</sequence>
<evidence type="ECO:0000313" key="3">
    <source>
        <dbReference type="EMBL" id="GCC52251.1"/>
    </source>
</evidence>
<dbReference type="SUPFAM" id="SSF82171">
    <property type="entry name" value="DPP6 N-terminal domain-like"/>
    <property type="match status" value="1"/>
</dbReference>
<dbReference type="AlphaFoldDB" id="A0A401UBI6"/>
<organism evidence="3 4">
    <name type="scientific">Chryseotalea sanaruensis</name>
    <dbReference type="NCBI Taxonomy" id="2482724"/>
    <lineage>
        <taxon>Bacteria</taxon>
        <taxon>Pseudomonadati</taxon>
        <taxon>Bacteroidota</taxon>
        <taxon>Cytophagia</taxon>
        <taxon>Cytophagales</taxon>
        <taxon>Chryseotaleaceae</taxon>
        <taxon>Chryseotalea</taxon>
    </lineage>
</organism>
<keyword evidence="4" id="KW-1185">Reference proteome</keyword>
<dbReference type="OrthoDB" id="8432779at2"/>
<dbReference type="Pfam" id="PF07676">
    <property type="entry name" value="PD40"/>
    <property type="match status" value="2"/>
</dbReference>
<name>A0A401UBI6_9BACT</name>
<reference evidence="3 4" key="1">
    <citation type="submission" date="2018-11" db="EMBL/GenBank/DDBJ databases">
        <title>Chryseotalea sanarue gen. nov., sp., nov., a member of the family Cytophagaceae, isolated from a brackish lake in Hamamatsu Japan.</title>
        <authorList>
            <person name="Maejima Y."/>
            <person name="Iino T."/>
            <person name="Muraguchi Y."/>
            <person name="Fukuda K."/>
            <person name="Ohkuma M."/>
            <person name="Moriuchi R."/>
            <person name="Dohra H."/>
            <person name="Kimbara K."/>
            <person name="Shintani M."/>
        </authorList>
    </citation>
    <scope>NUCLEOTIDE SEQUENCE [LARGE SCALE GENOMIC DNA]</scope>
    <source>
        <strain evidence="3 4">Ys</strain>
    </source>
</reference>
<dbReference type="InterPro" id="IPR011042">
    <property type="entry name" value="6-blade_b-propeller_TolB-like"/>
</dbReference>
<feature type="signal peptide" evidence="2">
    <location>
        <begin position="1"/>
        <end position="24"/>
    </location>
</feature>
<evidence type="ECO:0000256" key="1">
    <source>
        <dbReference type="ARBA" id="ARBA00009820"/>
    </source>
</evidence>
<dbReference type="Proteomes" id="UP000288227">
    <property type="component" value="Unassembled WGS sequence"/>
</dbReference>
<keyword evidence="2" id="KW-0732">Signal</keyword>
<evidence type="ECO:0008006" key="5">
    <source>
        <dbReference type="Google" id="ProtNLM"/>
    </source>
</evidence>
<gene>
    <name evidence="3" type="ORF">SanaruYs_24870</name>
</gene>
<protein>
    <recommendedName>
        <fullName evidence="5">DUF5050 domain-containing protein</fullName>
    </recommendedName>
</protein>
<accession>A0A401UBI6</accession>
<comment type="caution">
    <text evidence="3">The sequence shown here is derived from an EMBL/GenBank/DDBJ whole genome shotgun (WGS) entry which is preliminary data.</text>
</comment>
<proteinExistence type="inferred from homology"/>
<feature type="chain" id="PRO_5019082355" description="DUF5050 domain-containing protein" evidence="2">
    <location>
        <begin position="25"/>
        <end position="324"/>
    </location>
</feature>
<evidence type="ECO:0000313" key="4">
    <source>
        <dbReference type="Proteomes" id="UP000288227"/>
    </source>
</evidence>
<dbReference type="InterPro" id="IPR011659">
    <property type="entry name" value="WD40"/>
</dbReference>
<dbReference type="Gene3D" id="2.120.10.30">
    <property type="entry name" value="TolB, C-terminal domain"/>
    <property type="match status" value="2"/>
</dbReference>
<dbReference type="PROSITE" id="PS51257">
    <property type="entry name" value="PROKAR_LIPOPROTEIN"/>
    <property type="match status" value="1"/>
</dbReference>
<dbReference type="RefSeq" id="WP_127122893.1">
    <property type="nucleotide sequence ID" value="NZ_BHXQ01000004.1"/>
</dbReference>